<gene>
    <name evidence="1" type="ORF">M9458_035260</name>
</gene>
<evidence type="ECO:0000313" key="1">
    <source>
        <dbReference type="EMBL" id="KAL0170664.1"/>
    </source>
</evidence>
<dbReference type="EMBL" id="JAMKFB020000017">
    <property type="protein sequence ID" value="KAL0170664.1"/>
    <property type="molecule type" value="Genomic_DNA"/>
</dbReference>
<proteinExistence type="predicted"/>
<name>A0ABD0P9J9_CIRMR</name>
<keyword evidence="2" id="KW-1185">Reference proteome</keyword>
<accession>A0ABD0P9J9</accession>
<feature type="non-terminal residue" evidence="1">
    <location>
        <position position="56"/>
    </location>
</feature>
<evidence type="ECO:0000313" key="2">
    <source>
        <dbReference type="Proteomes" id="UP001529510"/>
    </source>
</evidence>
<protein>
    <submittedName>
        <fullName evidence="1">Uncharacterized protein</fullName>
    </submittedName>
</protein>
<organism evidence="1 2">
    <name type="scientific">Cirrhinus mrigala</name>
    <name type="common">Mrigala</name>
    <dbReference type="NCBI Taxonomy" id="683832"/>
    <lineage>
        <taxon>Eukaryota</taxon>
        <taxon>Metazoa</taxon>
        <taxon>Chordata</taxon>
        <taxon>Craniata</taxon>
        <taxon>Vertebrata</taxon>
        <taxon>Euteleostomi</taxon>
        <taxon>Actinopterygii</taxon>
        <taxon>Neopterygii</taxon>
        <taxon>Teleostei</taxon>
        <taxon>Ostariophysi</taxon>
        <taxon>Cypriniformes</taxon>
        <taxon>Cyprinidae</taxon>
        <taxon>Labeoninae</taxon>
        <taxon>Labeonini</taxon>
        <taxon>Cirrhinus</taxon>
    </lineage>
</organism>
<comment type="caution">
    <text evidence="1">The sequence shown here is derived from an EMBL/GenBank/DDBJ whole genome shotgun (WGS) entry which is preliminary data.</text>
</comment>
<dbReference type="Proteomes" id="UP001529510">
    <property type="component" value="Unassembled WGS sequence"/>
</dbReference>
<reference evidence="1 2" key="1">
    <citation type="submission" date="2024-05" db="EMBL/GenBank/DDBJ databases">
        <title>Genome sequencing and assembly of Indian major carp, Cirrhinus mrigala (Hamilton, 1822).</title>
        <authorList>
            <person name="Mohindra V."/>
            <person name="Chowdhury L.M."/>
            <person name="Lal K."/>
            <person name="Jena J.K."/>
        </authorList>
    </citation>
    <scope>NUCLEOTIDE SEQUENCE [LARGE SCALE GENOMIC DNA]</scope>
    <source>
        <strain evidence="1">CM1030</strain>
        <tissue evidence="1">Blood</tissue>
    </source>
</reference>
<sequence>MFVRSPRTPAELLALFRYPRDPYTVEQARAGEIFEQTLLLIQRHVNQGLMVDTNGT</sequence>
<dbReference type="AlphaFoldDB" id="A0ABD0P9J9"/>